<evidence type="ECO:0000313" key="1">
    <source>
        <dbReference type="EMBL" id="KAA6371541.1"/>
    </source>
</evidence>
<dbReference type="Proteomes" id="UP000324800">
    <property type="component" value="Unassembled WGS sequence"/>
</dbReference>
<organism evidence="1 2">
    <name type="scientific">Streblomastix strix</name>
    <dbReference type="NCBI Taxonomy" id="222440"/>
    <lineage>
        <taxon>Eukaryota</taxon>
        <taxon>Metamonada</taxon>
        <taxon>Preaxostyla</taxon>
        <taxon>Oxymonadida</taxon>
        <taxon>Streblomastigidae</taxon>
        <taxon>Streblomastix</taxon>
    </lineage>
</organism>
<gene>
    <name evidence="1" type="ORF">EZS28_032931</name>
</gene>
<reference evidence="1 2" key="1">
    <citation type="submission" date="2019-03" db="EMBL/GenBank/DDBJ databases">
        <title>Single cell metagenomics reveals metabolic interactions within the superorganism composed of flagellate Streblomastix strix and complex community of Bacteroidetes bacteria on its surface.</title>
        <authorList>
            <person name="Treitli S.C."/>
            <person name="Kolisko M."/>
            <person name="Husnik F."/>
            <person name="Keeling P."/>
            <person name="Hampl V."/>
        </authorList>
    </citation>
    <scope>NUCLEOTIDE SEQUENCE [LARGE SCALE GENOMIC DNA]</scope>
    <source>
        <strain evidence="1">ST1C</strain>
    </source>
</reference>
<name>A0A5J4UNC8_9EUKA</name>
<evidence type="ECO:0000313" key="2">
    <source>
        <dbReference type="Proteomes" id="UP000324800"/>
    </source>
</evidence>
<comment type="caution">
    <text evidence="1">The sequence shown here is derived from an EMBL/GenBank/DDBJ whole genome shotgun (WGS) entry which is preliminary data.</text>
</comment>
<dbReference type="EMBL" id="SNRW01014367">
    <property type="protein sequence ID" value="KAA6371541.1"/>
    <property type="molecule type" value="Genomic_DNA"/>
</dbReference>
<proteinExistence type="predicted"/>
<dbReference type="AlphaFoldDB" id="A0A5J4UNC8"/>
<sequence>MMEMRSTFLNKLILQLKVQMALDSNLYLIRSKNNLKMDLNKIRVNWTQTIFQISQKLKAQRSLHMKLEGAKRIKAAQNHALNLPVRRKRATDSANFASGRHMLMWSGGINRGSNYERLLLRVAKPQYNNNN</sequence>
<protein>
    <submittedName>
        <fullName evidence="1">Uncharacterized protein</fullName>
    </submittedName>
</protein>
<accession>A0A5J4UNC8</accession>